<dbReference type="AlphaFoldDB" id="Q30T17"/>
<evidence type="ECO:0000313" key="4">
    <source>
        <dbReference type="Proteomes" id="UP000002714"/>
    </source>
</evidence>
<proteinExistence type="predicted"/>
<dbReference type="GO" id="GO:0005829">
    <property type="term" value="C:cytosol"/>
    <property type="evidence" value="ECO:0007669"/>
    <property type="project" value="TreeGrafter"/>
</dbReference>
<dbReference type="PANTHER" id="PTHR30160">
    <property type="entry name" value="TETRAACYLDISACCHARIDE 4'-KINASE-RELATED"/>
    <property type="match status" value="1"/>
</dbReference>
<dbReference type="OrthoDB" id="9797795at2"/>
<dbReference type="SUPFAM" id="SSF53756">
    <property type="entry name" value="UDP-Glycosyltransferase/glycogen phosphorylase"/>
    <property type="match status" value="1"/>
</dbReference>
<dbReference type="InterPro" id="IPR002201">
    <property type="entry name" value="Glyco_trans_9"/>
</dbReference>
<sequence length="322" mass="36941">MNILVVRTDKLGDFITALPAVYVLKQQNLKNRVIVCVAPLNRALAESCEFIDEVIVDDGKSFWELVFKLRKAKIDASVTLFSNTRVALAQLIAAIPKRIAPATKIAQIFYNKRVVQRRSRVEMAEFEYNLELTKSLFSDISLEYKKPLLTFDDSKTIYKTFCINNDIEKEILAFHVGFGGSSDANLSLDEYEILIREVITRDKYQVVLTFGPDEKELYEEMQDRLFDVNAVFYFSLEGLVYFAKLVSNFKLFISTSTGTYHVASLVGTPTMTFFADNLFSSPARWKSVGDESLQTHFVIPHDKEKREKLFEEIKKELTIDKN</sequence>
<dbReference type="EMBL" id="CP000153">
    <property type="protein sequence ID" value="ABB43864.1"/>
    <property type="molecule type" value="Genomic_DNA"/>
</dbReference>
<keyword evidence="4" id="KW-1185">Reference proteome</keyword>
<protein>
    <submittedName>
        <fullName evidence="3">Heptosyltransferase-like protein</fullName>
    </submittedName>
</protein>
<keyword evidence="1" id="KW-0328">Glycosyltransferase</keyword>
<dbReference type="CDD" id="cd03789">
    <property type="entry name" value="GT9_LPS_heptosyltransferase"/>
    <property type="match status" value="1"/>
</dbReference>
<evidence type="ECO:0000256" key="2">
    <source>
        <dbReference type="ARBA" id="ARBA00022679"/>
    </source>
</evidence>
<dbReference type="CAZy" id="GT9">
    <property type="family name" value="Glycosyltransferase Family 9"/>
</dbReference>
<dbReference type="KEGG" id="tdn:Suden_0585"/>
<evidence type="ECO:0000313" key="3">
    <source>
        <dbReference type="EMBL" id="ABB43864.1"/>
    </source>
</evidence>
<dbReference type="eggNOG" id="COG0859">
    <property type="taxonomic scope" value="Bacteria"/>
</dbReference>
<reference evidence="3 4" key="1">
    <citation type="journal article" date="2008" name="Appl. Environ. Microbiol.">
        <title>Genome of the epsilonproteobacterial chemolithoautotroph Sulfurimonas denitrificans.</title>
        <authorList>
            <person name="Sievert S.M."/>
            <person name="Scott K.M."/>
            <person name="Klotz M.G."/>
            <person name="Chain P.S.G."/>
            <person name="Hauser L.J."/>
            <person name="Hemp J."/>
            <person name="Huegler M."/>
            <person name="Land M."/>
            <person name="Lapidus A."/>
            <person name="Larimer F.W."/>
            <person name="Lucas S."/>
            <person name="Malfatti S.A."/>
            <person name="Meyer F."/>
            <person name="Paulsen I.T."/>
            <person name="Ren Q."/>
            <person name="Simon J."/>
            <person name="Bailey K."/>
            <person name="Diaz E."/>
            <person name="Fitzpatrick K.A."/>
            <person name="Glover B."/>
            <person name="Gwatney N."/>
            <person name="Korajkic A."/>
            <person name="Long A."/>
            <person name="Mobberley J.M."/>
            <person name="Pantry S.N."/>
            <person name="Pazder G."/>
            <person name="Peterson S."/>
            <person name="Quintanilla J.D."/>
            <person name="Sprinkle R."/>
            <person name="Stephens J."/>
            <person name="Thomas P."/>
            <person name="Vaughn R."/>
            <person name="Weber M.J."/>
            <person name="Wooten L.L."/>
        </authorList>
    </citation>
    <scope>NUCLEOTIDE SEQUENCE [LARGE SCALE GENOMIC DNA]</scope>
    <source>
        <strain evidence="4">ATCC 33889 / DSM 1251</strain>
    </source>
</reference>
<dbReference type="STRING" id="326298.Suden_0585"/>
<accession>Q30T17</accession>
<dbReference type="GO" id="GO:0008713">
    <property type="term" value="F:ADP-heptose-lipopolysaccharide heptosyltransferase activity"/>
    <property type="evidence" value="ECO:0007669"/>
    <property type="project" value="TreeGrafter"/>
</dbReference>
<evidence type="ECO:0000256" key="1">
    <source>
        <dbReference type="ARBA" id="ARBA00022676"/>
    </source>
</evidence>
<dbReference type="GO" id="GO:0009244">
    <property type="term" value="P:lipopolysaccharide core region biosynthetic process"/>
    <property type="evidence" value="ECO:0007669"/>
    <property type="project" value="TreeGrafter"/>
</dbReference>
<dbReference type="Gene3D" id="3.40.50.2000">
    <property type="entry name" value="Glycogen Phosphorylase B"/>
    <property type="match status" value="2"/>
</dbReference>
<dbReference type="HOGENOM" id="CLU_038371_1_0_7"/>
<name>Q30T17_SULDN</name>
<dbReference type="InterPro" id="IPR051199">
    <property type="entry name" value="LPS_LOS_Heptosyltrfase"/>
</dbReference>
<gene>
    <name evidence="3" type="ordered locus">Suden_0585</name>
</gene>
<dbReference type="RefSeq" id="WP_011372218.1">
    <property type="nucleotide sequence ID" value="NC_007575.1"/>
</dbReference>
<organism evidence="3 4">
    <name type="scientific">Sulfurimonas denitrificans (strain ATCC 33889 / DSM 1251)</name>
    <name type="common">Thiomicrospira denitrificans (strain ATCC 33889 / DSM 1251)</name>
    <dbReference type="NCBI Taxonomy" id="326298"/>
    <lineage>
        <taxon>Bacteria</taxon>
        <taxon>Pseudomonadati</taxon>
        <taxon>Campylobacterota</taxon>
        <taxon>Epsilonproteobacteria</taxon>
        <taxon>Campylobacterales</taxon>
        <taxon>Sulfurimonadaceae</taxon>
        <taxon>Sulfurimonas</taxon>
    </lineage>
</organism>
<dbReference type="Pfam" id="PF01075">
    <property type="entry name" value="Glyco_transf_9"/>
    <property type="match status" value="1"/>
</dbReference>
<keyword evidence="2 3" id="KW-0808">Transferase</keyword>
<dbReference type="Proteomes" id="UP000002714">
    <property type="component" value="Chromosome"/>
</dbReference>
<dbReference type="PANTHER" id="PTHR30160:SF15">
    <property type="entry name" value="GLYCOSYLTRANSFERASE HI_0523-RELATED"/>
    <property type="match status" value="1"/>
</dbReference>